<name>A0ABN9NIE3_9MYCO</name>
<keyword evidence="1" id="KW-0812">Transmembrane</keyword>
<keyword evidence="1" id="KW-0472">Membrane</keyword>
<dbReference type="EMBL" id="OY726394">
    <property type="protein sequence ID" value="CAJ1505144.1"/>
    <property type="molecule type" value="Genomic_DNA"/>
</dbReference>
<evidence type="ECO:0000313" key="3">
    <source>
        <dbReference type="Proteomes" id="UP001190336"/>
    </source>
</evidence>
<dbReference type="Proteomes" id="UP001190336">
    <property type="component" value="Chromosome"/>
</dbReference>
<keyword evidence="1" id="KW-1133">Transmembrane helix</keyword>
<organism evidence="2 3">
    <name type="scientific">[Mycobacterium] kokjensenii</name>
    <dbReference type="NCBI Taxonomy" id="3064287"/>
    <lineage>
        <taxon>Bacteria</taxon>
        <taxon>Bacillati</taxon>
        <taxon>Actinomycetota</taxon>
        <taxon>Actinomycetes</taxon>
        <taxon>Mycobacteriales</taxon>
        <taxon>Mycobacteriaceae</taxon>
        <taxon>Mycolicibacter</taxon>
    </lineage>
</organism>
<proteinExistence type="predicted"/>
<evidence type="ECO:0000313" key="2">
    <source>
        <dbReference type="EMBL" id="CAJ1505144.1"/>
    </source>
</evidence>
<sequence>MGVLVAMGVSRVLGVMVVMVLMVWGGVLMVVPGVRGRIRVRPGLVVSGVRPV</sequence>
<protein>
    <submittedName>
        <fullName evidence="2">Uncharacterized protein</fullName>
    </submittedName>
</protein>
<dbReference type="RefSeq" id="WP_308474287.1">
    <property type="nucleotide sequence ID" value="NZ_OY726394.1"/>
</dbReference>
<evidence type="ECO:0000256" key="1">
    <source>
        <dbReference type="SAM" id="Phobius"/>
    </source>
</evidence>
<gene>
    <name evidence="2" type="ORF">MU0083_003616</name>
</gene>
<keyword evidence="3" id="KW-1185">Reference proteome</keyword>
<reference evidence="2 3" key="1">
    <citation type="submission" date="2023-08" db="EMBL/GenBank/DDBJ databases">
        <authorList>
            <person name="Folkvardsen B D."/>
            <person name="Norman A."/>
        </authorList>
    </citation>
    <scope>NUCLEOTIDE SEQUENCE [LARGE SCALE GENOMIC DNA]</scope>
    <source>
        <strain evidence="2 3">Mu0083</strain>
    </source>
</reference>
<feature type="transmembrane region" description="Helical" evidence="1">
    <location>
        <begin position="12"/>
        <end position="31"/>
    </location>
</feature>
<accession>A0ABN9NIE3</accession>